<reference evidence="2 3" key="1">
    <citation type="journal article" date="2016" name="Genome Biol. Evol.">
        <title>Divergent and convergent evolution of fungal pathogenicity.</title>
        <authorList>
            <person name="Shang Y."/>
            <person name="Xiao G."/>
            <person name="Zheng P."/>
            <person name="Cen K."/>
            <person name="Zhan S."/>
            <person name="Wang C."/>
        </authorList>
    </citation>
    <scope>NUCLEOTIDE SEQUENCE [LARGE SCALE GENOMIC DNA]</scope>
    <source>
        <strain evidence="2 3">RCEF 2490</strain>
    </source>
</reference>
<organism evidence="2 3">
    <name type="scientific">Moelleriella libera RCEF 2490</name>
    <dbReference type="NCBI Taxonomy" id="1081109"/>
    <lineage>
        <taxon>Eukaryota</taxon>
        <taxon>Fungi</taxon>
        <taxon>Dikarya</taxon>
        <taxon>Ascomycota</taxon>
        <taxon>Pezizomycotina</taxon>
        <taxon>Sordariomycetes</taxon>
        <taxon>Hypocreomycetidae</taxon>
        <taxon>Hypocreales</taxon>
        <taxon>Clavicipitaceae</taxon>
        <taxon>Moelleriella</taxon>
    </lineage>
</organism>
<feature type="compositionally biased region" description="Low complexity" evidence="1">
    <location>
        <begin position="18"/>
        <end position="33"/>
    </location>
</feature>
<protein>
    <submittedName>
        <fullName evidence="2">Uncharacterized protein</fullName>
    </submittedName>
</protein>
<feature type="region of interest" description="Disordered" evidence="1">
    <location>
        <begin position="1"/>
        <end position="37"/>
    </location>
</feature>
<dbReference type="Proteomes" id="UP000078544">
    <property type="component" value="Unassembled WGS sequence"/>
</dbReference>
<accession>A0A166PW50</accession>
<name>A0A166PW50_9HYPO</name>
<evidence type="ECO:0000313" key="3">
    <source>
        <dbReference type="Proteomes" id="UP000078544"/>
    </source>
</evidence>
<dbReference type="OrthoDB" id="1577640at2759"/>
<comment type="caution">
    <text evidence="2">The sequence shown here is derived from an EMBL/GenBank/DDBJ whole genome shotgun (WGS) entry which is preliminary data.</text>
</comment>
<proteinExistence type="predicted"/>
<gene>
    <name evidence="2" type="ORF">AAL_02022</name>
</gene>
<evidence type="ECO:0000256" key="1">
    <source>
        <dbReference type="SAM" id="MobiDB-lite"/>
    </source>
</evidence>
<dbReference type="EMBL" id="AZGY01000003">
    <property type="protein sequence ID" value="KZZ99450.1"/>
    <property type="molecule type" value="Genomic_DNA"/>
</dbReference>
<dbReference type="AlphaFoldDB" id="A0A166PW50"/>
<evidence type="ECO:0000313" key="2">
    <source>
        <dbReference type="EMBL" id="KZZ99450.1"/>
    </source>
</evidence>
<keyword evidence="3" id="KW-1185">Reference proteome</keyword>
<sequence length="456" mass="49505">MPPPPSFPDLGTSQELHSSPYEPSQPSLSSSASTGAKVVEVQPPPQIAGSLVTALATFVADQLGNELFTHYYQGEQKPPTSLDRVVDRLLSEFTKKLGEELHRVYQEPGAEPPSPRVTLLFEGPIPQLMLVLNGPEAAKCMIDKLGPGLSQRKASWPAVSAGVDLAQALQLLCHYWHREKPSQSPPGSPDDIAQDLHRKIVQGTALGEFTAAILRLLMTPHYVQAHASESAMWHIITMRPSPPPADGYHILDLMFRCQLFGPLDGTAPPQPVEVGSLPAVTGTAEECVDTTVTKYTEQVWPRNGPLILRCLNEAIRNAATSYRHGKPTSGLAVWDASGDSASPNPGIRLIHVELGDAVTRLALSSRPHHLVAVFQQMCWLCAALSTSPFPGALSECTCSVSDWKYAKDSTYINCHLEHQPVPDCPGPSWLRQREGPAIARGFPLYSSALTPLECHE</sequence>